<gene>
    <name evidence="1" type="ORF">GCG54_00004834</name>
</gene>
<dbReference type="EMBL" id="WVTB01000054">
    <property type="protein sequence ID" value="KAF3803660.1"/>
    <property type="molecule type" value="Genomic_DNA"/>
</dbReference>
<feature type="non-terminal residue" evidence="1">
    <location>
        <position position="1"/>
    </location>
</feature>
<proteinExistence type="predicted"/>
<evidence type="ECO:0000313" key="2">
    <source>
        <dbReference type="Proteomes" id="UP000613401"/>
    </source>
</evidence>
<name>A0A8H4FIU2_COLGL</name>
<dbReference type="RefSeq" id="XP_045262819.1">
    <property type="nucleotide sequence ID" value="XM_045404876.1"/>
</dbReference>
<protein>
    <submittedName>
        <fullName evidence="1">Alpha-glucosidase</fullName>
    </submittedName>
</protein>
<dbReference type="GeneID" id="69011986"/>
<keyword evidence="2" id="KW-1185">Reference proteome</keyword>
<evidence type="ECO:0000313" key="1">
    <source>
        <dbReference type="EMBL" id="KAF3803660.1"/>
    </source>
</evidence>
<reference evidence="1" key="1">
    <citation type="journal article" date="2020" name="Phytopathology">
        <title>Genome sequence and comparative analysis of Colletotrichum gloeosporioides isolated from Liriodendron leaves.</title>
        <authorList>
            <person name="Fu F.F."/>
            <person name="Hao Z."/>
            <person name="Wang P."/>
            <person name="Lu Y."/>
            <person name="Xue L.J."/>
            <person name="Wei G."/>
            <person name="Tian Y."/>
            <person name="Baishi H."/>
            <person name="Xu H."/>
            <person name="Shi J."/>
            <person name="Cheng T."/>
            <person name="Wang G."/>
            <person name="Yi Y."/>
            <person name="Chen J."/>
        </authorList>
    </citation>
    <scope>NUCLEOTIDE SEQUENCE</scope>
    <source>
        <strain evidence="1">Lc1</strain>
    </source>
</reference>
<dbReference type="Proteomes" id="UP000613401">
    <property type="component" value="Unassembled WGS sequence"/>
</dbReference>
<dbReference type="AlphaFoldDB" id="A0A8H4FIU2"/>
<accession>A0A8H4FIU2</accession>
<sequence length="110" mass="11171">QVVLSRGLVPLPRTALEVRLPVVGRLAVAVGVVLCRAPDVPVAVRVRLGGAGLLEPFVLVTGVVDDEVEDKLHAAGVQGILELVDVGNGAVGGVDFAIVANVIALPIVSV</sequence>
<dbReference type="AntiFam" id="ANF00194">
    <property type="entry name" value="Shadow ORF (opposite ams)"/>
</dbReference>
<organism evidence="1 2">
    <name type="scientific">Colletotrichum gloeosporioides</name>
    <name type="common">Anthracnose fungus</name>
    <name type="synonym">Glomerella cingulata</name>
    <dbReference type="NCBI Taxonomy" id="474922"/>
    <lineage>
        <taxon>Eukaryota</taxon>
        <taxon>Fungi</taxon>
        <taxon>Dikarya</taxon>
        <taxon>Ascomycota</taxon>
        <taxon>Pezizomycotina</taxon>
        <taxon>Sordariomycetes</taxon>
        <taxon>Hypocreomycetidae</taxon>
        <taxon>Glomerellales</taxon>
        <taxon>Glomerellaceae</taxon>
        <taxon>Colletotrichum</taxon>
        <taxon>Colletotrichum gloeosporioides species complex</taxon>
    </lineage>
</organism>
<reference evidence="1" key="2">
    <citation type="submission" date="2020-03" db="EMBL/GenBank/DDBJ databases">
        <authorList>
            <person name="Fu F.-F."/>
            <person name="Chen J."/>
        </authorList>
    </citation>
    <scope>NUCLEOTIDE SEQUENCE</scope>
    <source>
        <strain evidence="1">Lc1</strain>
    </source>
</reference>
<comment type="caution">
    <text evidence="1">The sequence shown here is derived from an EMBL/GenBank/DDBJ whole genome shotgun (WGS) entry which is preliminary data.</text>
</comment>